<dbReference type="Pfam" id="PF03167">
    <property type="entry name" value="UDG"/>
    <property type="match status" value="1"/>
</dbReference>
<dbReference type="InterPro" id="IPR047124">
    <property type="entry name" value="HI_0220.2"/>
</dbReference>
<dbReference type="PANTHER" id="PTHR42160">
    <property type="entry name" value="URACIL-DNA GLYCOSYLASE SUPERFAMILY PROTEIN"/>
    <property type="match status" value="1"/>
</dbReference>
<keyword evidence="3" id="KW-1185">Reference proteome</keyword>
<gene>
    <name evidence="2" type="ORF">DI487_11975</name>
</gene>
<name>A0A2U8QWJ3_9FLAO</name>
<proteinExistence type="predicted"/>
<sequence length="190" mass="21916">MKPLLNEIKSCTICKDNLPLGPNPVLTVHPNAKIVIVGQAPGIKVHQTGIPWNDASGKELRRWLQIGESLFYDEKQIAIIPMGFCYPGKGKSGDLPPRPECALHWHKPLFDLLSNVELILLIGQYAQNYYLKDSKKTLTENVKNYQNFLPRYFVLPHPSPRNRIWMKKNFWFEEEVIPVLREKISTILKK</sequence>
<dbReference type="SMART" id="SM00986">
    <property type="entry name" value="UDG"/>
    <property type="match status" value="1"/>
</dbReference>
<dbReference type="Proteomes" id="UP000245429">
    <property type="component" value="Chromosome"/>
</dbReference>
<dbReference type="SUPFAM" id="SSF52141">
    <property type="entry name" value="Uracil-DNA glycosylase-like"/>
    <property type="match status" value="1"/>
</dbReference>
<dbReference type="InterPro" id="IPR036895">
    <property type="entry name" value="Uracil-DNA_glycosylase-like_sf"/>
</dbReference>
<organism evidence="2 3">
    <name type="scientific">Flavobacterium sediminis</name>
    <dbReference type="NCBI Taxonomy" id="2201181"/>
    <lineage>
        <taxon>Bacteria</taxon>
        <taxon>Pseudomonadati</taxon>
        <taxon>Bacteroidota</taxon>
        <taxon>Flavobacteriia</taxon>
        <taxon>Flavobacteriales</taxon>
        <taxon>Flavobacteriaceae</taxon>
        <taxon>Flavobacterium</taxon>
    </lineage>
</organism>
<feature type="domain" description="Uracil-DNA glycosylase-like" evidence="1">
    <location>
        <begin position="25"/>
        <end position="181"/>
    </location>
</feature>
<dbReference type="RefSeq" id="WP_109569862.1">
    <property type="nucleotide sequence ID" value="NZ_CP029463.1"/>
</dbReference>
<dbReference type="SMART" id="SM00987">
    <property type="entry name" value="UreE_C"/>
    <property type="match status" value="1"/>
</dbReference>
<dbReference type="KEGG" id="fse:DI487_11975"/>
<reference evidence="2 3" key="1">
    <citation type="submission" date="2018-05" db="EMBL/GenBank/DDBJ databases">
        <title>Flavobacterium sp. MEBiC07310.</title>
        <authorList>
            <person name="Baek K."/>
        </authorList>
    </citation>
    <scope>NUCLEOTIDE SEQUENCE [LARGE SCALE GENOMIC DNA]</scope>
    <source>
        <strain evidence="2 3">MEBiC07310</strain>
    </source>
</reference>
<dbReference type="AlphaFoldDB" id="A0A2U8QWJ3"/>
<dbReference type="PANTHER" id="PTHR42160:SF1">
    <property type="entry name" value="URACIL-DNA GLYCOSYLASE SUPERFAMILY PROTEIN"/>
    <property type="match status" value="1"/>
</dbReference>
<evidence type="ECO:0000259" key="1">
    <source>
        <dbReference type="SMART" id="SM00986"/>
    </source>
</evidence>
<dbReference type="CDD" id="cd10033">
    <property type="entry name" value="UDG_like"/>
    <property type="match status" value="1"/>
</dbReference>
<accession>A0A2U8QWJ3</accession>
<protein>
    <submittedName>
        <fullName evidence="2">IclR family transcriptional regulator</fullName>
    </submittedName>
</protein>
<evidence type="ECO:0000313" key="3">
    <source>
        <dbReference type="Proteomes" id="UP000245429"/>
    </source>
</evidence>
<dbReference type="Gene3D" id="3.40.470.10">
    <property type="entry name" value="Uracil-DNA glycosylase-like domain"/>
    <property type="match status" value="1"/>
</dbReference>
<dbReference type="InterPro" id="IPR005122">
    <property type="entry name" value="Uracil-DNA_glycosylase-like"/>
</dbReference>
<dbReference type="OrthoDB" id="9789139at2"/>
<dbReference type="EMBL" id="CP029463">
    <property type="protein sequence ID" value="AWM14503.1"/>
    <property type="molecule type" value="Genomic_DNA"/>
</dbReference>
<evidence type="ECO:0000313" key="2">
    <source>
        <dbReference type="EMBL" id="AWM14503.1"/>
    </source>
</evidence>